<accession>B0VHB2</accession>
<dbReference type="EMBL" id="CU466930">
    <property type="protein sequence ID" value="CAO80727.1"/>
    <property type="molecule type" value="Genomic_DNA"/>
</dbReference>
<keyword evidence="3" id="KW-1185">Reference proteome</keyword>
<dbReference type="HOGENOM" id="CLU_060726_0_0_0"/>
<dbReference type="eggNOG" id="COG4006">
    <property type="taxonomic scope" value="Bacteria"/>
</dbReference>
<name>B0VHB2_CLOAI</name>
<dbReference type="Pfam" id="PF09651">
    <property type="entry name" value="Cas_APE2256"/>
    <property type="match status" value="1"/>
</dbReference>
<evidence type="ECO:0000259" key="1">
    <source>
        <dbReference type="Pfam" id="PF09651"/>
    </source>
</evidence>
<reference evidence="2 3" key="1">
    <citation type="journal article" date="2008" name="J. Bacteriol.">
        <title>'Candidatus Cloacamonas acidaminovorans': genome sequence reconstruction provides a first glimpse of a new bacterial division.</title>
        <authorList>
            <person name="Pelletier E."/>
            <person name="Kreimeyer A."/>
            <person name="Bocs S."/>
            <person name="Rouy Z."/>
            <person name="Gyapay G."/>
            <person name="Chouari R."/>
            <person name="Riviere D."/>
            <person name="Ganesan A."/>
            <person name="Daegelen P."/>
            <person name="Sghir A."/>
            <person name="Cohen G.N."/>
            <person name="Medigue C."/>
            <person name="Weissenbach J."/>
            <person name="Le Paslier D."/>
        </authorList>
    </citation>
    <scope>NUCLEOTIDE SEQUENCE [LARGE SCALE GENOMIC DNA]</scope>
    <source>
        <strain evidence="3">Evry</strain>
    </source>
</reference>
<evidence type="ECO:0000313" key="2">
    <source>
        <dbReference type="EMBL" id="CAO80727.1"/>
    </source>
</evidence>
<dbReference type="RefSeq" id="WP_015424585.1">
    <property type="nucleotide sequence ID" value="NC_020449.1"/>
</dbReference>
<sequence>MNSIILSPVGTSIFTKGKFPPEINKFSNCKKLEEIPSDQREEISSYIQEVKELLLSSSMEDVKKRSAELNGIIRYYNDNLRNAAKDIHYLLPSDTYIGRSACEIVKSFLQNYVKDVRIMEIKDLQTYDCEGFQYALSDLVSQIMTIKEGLLSEQKLIFNLTGGFKSILCFLQSLGMFYADETVYVFEFSDSLLRIPALPVKLVPDDYLKEYITVFRRLHNGLSVTEEEYNKIPESLILKLYGEPTLSAYGKIVWDNFRKDLYSEKLLDSISPKVKYSESFWKSTKDLEKDRFYNLNMRIDEVSCFMEKENKPNPASLDLKKLEIPKGISTHEFDAWADKDAKRVFCHFEQDTMVLDILLEGLH</sequence>
<dbReference type="NCBIfam" id="TIGR02619">
    <property type="entry name" value="putative CRISPR-associated protein, APE2256 family"/>
    <property type="match status" value="1"/>
</dbReference>
<dbReference type="Proteomes" id="UP000002019">
    <property type="component" value="Chromosome"/>
</dbReference>
<dbReference type="OrthoDB" id="9772362at2"/>
<evidence type="ECO:0000313" key="3">
    <source>
        <dbReference type="Proteomes" id="UP000002019"/>
    </source>
</evidence>
<organism evidence="2 3">
    <name type="scientific">Cloacimonas acidaminovorans (strain Evry)</name>
    <dbReference type="NCBI Taxonomy" id="459349"/>
    <lineage>
        <taxon>Bacteria</taxon>
        <taxon>Pseudomonadati</taxon>
        <taxon>Candidatus Cloacimonadota</taxon>
        <taxon>Candidatus Cloacimonadia</taxon>
        <taxon>Candidatus Cloacimonadales</taxon>
        <taxon>Candidatus Cloacimonadaceae</taxon>
        <taxon>Candidatus Cloacimonas</taxon>
    </lineage>
</organism>
<proteinExistence type="predicted"/>
<dbReference type="AlphaFoldDB" id="B0VHB2"/>
<dbReference type="InterPro" id="IPR013442">
    <property type="entry name" value="SSO1393-like"/>
</dbReference>
<protein>
    <submittedName>
        <fullName evidence="2">Similar to Uncharacterized protein conserved in archaea</fullName>
    </submittedName>
</protein>
<dbReference type="Gene3D" id="1.10.196.30">
    <property type="match status" value="1"/>
</dbReference>
<gene>
    <name evidence="2" type="ordered locus">CLOAM0846</name>
</gene>
<dbReference type="KEGG" id="caci:CLOAM0846"/>
<dbReference type="STRING" id="459349.CLOAM0846"/>
<feature type="domain" description="CRISPR system ring nuclease SSO1393-like" evidence="1">
    <location>
        <begin position="64"/>
        <end position="197"/>
    </location>
</feature>
<dbReference type="Gene3D" id="3.40.50.10770">
    <property type="entry name" value="Hypothetical protein VC1899 like domain (Restriction endonuclease-like)"/>
    <property type="match status" value="1"/>
</dbReference>